<dbReference type="CDD" id="cd00156">
    <property type="entry name" value="REC"/>
    <property type="match status" value="1"/>
</dbReference>
<dbReference type="EMBL" id="CP000089">
    <property type="protein sequence ID" value="AAZ47528.1"/>
    <property type="molecule type" value="Genomic_DNA"/>
</dbReference>
<proteinExistence type="predicted"/>
<protein>
    <submittedName>
        <fullName evidence="6">Response regulator receiver</fullName>
    </submittedName>
</protein>
<evidence type="ECO:0000259" key="5">
    <source>
        <dbReference type="PROSITE" id="PS50110"/>
    </source>
</evidence>
<dbReference type="AlphaFoldDB" id="Q47CA3"/>
<dbReference type="GO" id="GO:0000160">
    <property type="term" value="P:phosphorelay signal transduction system"/>
    <property type="evidence" value="ECO:0007669"/>
    <property type="project" value="UniProtKB-KW"/>
</dbReference>
<feature type="domain" description="Response regulatory" evidence="5">
    <location>
        <begin position="36"/>
        <end position="151"/>
    </location>
</feature>
<accession>Q47CA3</accession>
<dbReference type="Pfam" id="PF00072">
    <property type="entry name" value="Response_reg"/>
    <property type="match status" value="2"/>
</dbReference>
<evidence type="ECO:0000256" key="2">
    <source>
        <dbReference type="ARBA" id="ARBA00023012"/>
    </source>
</evidence>
<dbReference type="PANTHER" id="PTHR44591">
    <property type="entry name" value="STRESS RESPONSE REGULATOR PROTEIN 1"/>
    <property type="match status" value="1"/>
</dbReference>
<gene>
    <name evidence="6" type="ordered locus">Daro_2798</name>
</gene>
<dbReference type="PANTHER" id="PTHR44591:SF14">
    <property type="entry name" value="PROTEIN PILG"/>
    <property type="match status" value="1"/>
</dbReference>
<dbReference type="Gene3D" id="3.40.50.2300">
    <property type="match status" value="2"/>
</dbReference>
<dbReference type="eggNOG" id="COG3947">
    <property type="taxonomic scope" value="Bacteria"/>
</dbReference>
<evidence type="ECO:0000256" key="1">
    <source>
        <dbReference type="ARBA" id="ARBA00022553"/>
    </source>
</evidence>
<feature type="modified residue" description="4-aspartylphosphate" evidence="3">
    <location>
        <position position="239"/>
    </location>
</feature>
<dbReference type="HOGENOM" id="CLU_1049014_0_0_4"/>
<dbReference type="InterPro" id="IPR001789">
    <property type="entry name" value="Sig_transdc_resp-reg_receiver"/>
</dbReference>
<evidence type="ECO:0000256" key="3">
    <source>
        <dbReference type="PROSITE-ProRule" id="PRU00169"/>
    </source>
</evidence>
<sequence>MPSSSASQLTYWPQAICPCHTENVTLQKTDERVRMRVLIVDDNASMRTLLSVLLSSQGYEVVGTLPDGNGVMEAIRKMSPDIVCLDYRLPGRDGLDILQEINSTLPEIDVLFMTASEGPGIEEQAADTGAAGFLRKPFSQKQVINELRQVCQTRRQASRANLPEAAQKSPDTGQGDAKPAKDSTGPRPTVVIADDNSSVRLLLKGVLSELGLHIVGQAGNGEEAIRAAMTHQPNVLFLDVNMPILSGLEALPRILEASPETAVVMVTGDTSRTIVQQAAGLGARGYIVKPVRPAYVEKFLKELFKR</sequence>
<name>Q47CA3_DECAR</name>
<dbReference type="SMART" id="SM00448">
    <property type="entry name" value="REC"/>
    <property type="match status" value="2"/>
</dbReference>
<dbReference type="InterPro" id="IPR050595">
    <property type="entry name" value="Bact_response_regulator"/>
</dbReference>
<evidence type="ECO:0000313" key="6">
    <source>
        <dbReference type="EMBL" id="AAZ47528.1"/>
    </source>
</evidence>
<dbReference type="STRING" id="159087.Daro_2798"/>
<keyword evidence="1 3" id="KW-0597">Phosphoprotein</keyword>
<organism evidence="6">
    <name type="scientific">Dechloromonas aromatica (strain RCB)</name>
    <dbReference type="NCBI Taxonomy" id="159087"/>
    <lineage>
        <taxon>Bacteria</taxon>
        <taxon>Pseudomonadati</taxon>
        <taxon>Pseudomonadota</taxon>
        <taxon>Betaproteobacteria</taxon>
        <taxon>Rhodocyclales</taxon>
        <taxon>Azonexaceae</taxon>
        <taxon>Dechloromonas</taxon>
    </lineage>
</organism>
<dbReference type="PROSITE" id="PS50110">
    <property type="entry name" value="RESPONSE_REGULATORY"/>
    <property type="match status" value="2"/>
</dbReference>
<dbReference type="KEGG" id="dar:Daro_2798"/>
<feature type="domain" description="Response regulatory" evidence="5">
    <location>
        <begin position="189"/>
        <end position="304"/>
    </location>
</feature>
<dbReference type="eggNOG" id="COG2201">
    <property type="taxonomic scope" value="Bacteria"/>
</dbReference>
<reference evidence="6" key="1">
    <citation type="submission" date="2005-08" db="EMBL/GenBank/DDBJ databases">
        <title>Complete sequence of Dechloromonas aromatica RCB.</title>
        <authorList>
            <person name="Salinero K.K."/>
            <person name="Copeland A."/>
            <person name="Lucas S."/>
            <person name="Lapidus A."/>
            <person name="Barry K."/>
            <person name="Detter J.C."/>
            <person name="Glavina T."/>
            <person name="Hammon N."/>
            <person name="Israni S."/>
            <person name="Pitluck S."/>
            <person name="Di Bartolo G."/>
            <person name="Trong S."/>
            <person name="Schmutz J."/>
            <person name="Larimer F."/>
            <person name="Land M."/>
            <person name="Ivanova N."/>
            <person name="Richardson P."/>
        </authorList>
    </citation>
    <scope>NUCLEOTIDE SEQUENCE</scope>
    <source>
        <strain evidence="6">RCB</strain>
    </source>
</reference>
<feature type="modified residue" description="4-aspartylphosphate" evidence="3">
    <location>
        <position position="86"/>
    </location>
</feature>
<dbReference type="InterPro" id="IPR011006">
    <property type="entry name" value="CheY-like_superfamily"/>
</dbReference>
<dbReference type="SUPFAM" id="SSF52172">
    <property type="entry name" value="CheY-like"/>
    <property type="match status" value="2"/>
</dbReference>
<evidence type="ECO:0000256" key="4">
    <source>
        <dbReference type="SAM" id="MobiDB-lite"/>
    </source>
</evidence>
<keyword evidence="2" id="KW-0902">Two-component regulatory system</keyword>
<feature type="region of interest" description="Disordered" evidence="4">
    <location>
        <begin position="155"/>
        <end position="189"/>
    </location>
</feature>